<proteinExistence type="predicted"/>
<dbReference type="Gene3D" id="3.40.50.10490">
    <property type="entry name" value="Glucose-6-phosphate isomerase like protein, domain 1"/>
    <property type="match status" value="1"/>
</dbReference>
<accession>A0A223HWZ4</accession>
<dbReference type="AlphaFoldDB" id="A0A223HWZ4"/>
<name>A0A223HWZ4_THETR</name>
<dbReference type="GO" id="GO:1901135">
    <property type="term" value="P:carbohydrate derivative metabolic process"/>
    <property type="evidence" value="ECO:0007669"/>
    <property type="project" value="InterPro"/>
</dbReference>
<protein>
    <submittedName>
        <fullName evidence="1">RpiR family transcriptional regulator</fullName>
    </submittedName>
</protein>
<organism evidence="1 2">
    <name type="scientific">Thermoanaerobacterium thermosaccharolyticum</name>
    <name type="common">Clostridium thermosaccharolyticum</name>
    <dbReference type="NCBI Taxonomy" id="1517"/>
    <lineage>
        <taxon>Bacteria</taxon>
        <taxon>Bacillati</taxon>
        <taxon>Bacillota</taxon>
        <taxon>Clostridia</taxon>
        <taxon>Thermoanaerobacterales</taxon>
        <taxon>Thermoanaerobacteraceae</taxon>
        <taxon>Thermoanaerobacterium</taxon>
    </lineage>
</organism>
<gene>
    <name evidence="1" type="ORF">Thert_00864</name>
</gene>
<evidence type="ECO:0000313" key="2">
    <source>
        <dbReference type="Proteomes" id="UP000214975"/>
    </source>
</evidence>
<dbReference type="GO" id="GO:0097367">
    <property type="term" value="F:carbohydrate derivative binding"/>
    <property type="evidence" value="ECO:0007669"/>
    <property type="project" value="InterPro"/>
</dbReference>
<dbReference type="EMBL" id="CP016893">
    <property type="protein sequence ID" value="AST57003.1"/>
    <property type="molecule type" value="Genomic_DNA"/>
</dbReference>
<dbReference type="Proteomes" id="UP000214975">
    <property type="component" value="Chromosome"/>
</dbReference>
<reference evidence="1 2" key="1">
    <citation type="submission" date="2016-08" db="EMBL/GenBank/DDBJ databases">
        <title>A novel genetic cassette of butanologenic Thermoanaerobacterium thermosaccharolyticum that directly convert cellulose to butanol.</title>
        <authorList>
            <person name="Li T."/>
            <person name="He J."/>
        </authorList>
    </citation>
    <scope>NUCLEOTIDE SEQUENCE [LARGE SCALE GENOMIC DNA]</scope>
    <source>
        <strain evidence="1 2">TG57</strain>
    </source>
</reference>
<dbReference type="SUPFAM" id="SSF53697">
    <property type="entry name" value="SIS domain"/>
    <property type="match status" value="1"/>
</dbReference>
<sequence>MLLLENHILDVTKEVVEAIKVAKDAGATTISLSKLGQFPLVKIADIKFVCIN</sequence>
<evidence type="ECO:0000313" key="1">
    <source>
        <dbReference type="EMBL" id="AST57003.1"/>
    </source>
</evidence>
<dbReference type="InterPro" id="IPR046348">
    <property type="entry name" value="SIS_dom_sf"/>
</dbReference>